<dbReference type="GO" id="GO:0016491">
    <property type="term" value="F:oxidoreductase activity"/>
    <property type="evidence" value="ECO:0007669"/>
    <property type="project" value="InterPro"/>
</dbReference>
<dbReference type="InterPro" id="IPR029039">
    <property type="entry name" value="Flavoprotein-like_sf"/>
</dbReference>
<feature type="domain" description="NADPH-dependent FMN reductase-like" evidence="2">
    <location>
        <begin position="1"/>
        <end position="113"/>
    </location>
</feature>
<organism evidence="3 4">
    <name type="scientific">Coniochaeta hoffmannii</name>
    <dbReference type="NCBI Taxonomy" id="91930"/>
    <lineage>
        <taxon>Eukaryota</taxon>
        <taxon>Fungi</taxon>
        <taxon>Dikarya</taxon>
        <taxon>Ascomycota</taxon>
        <taxon>Pezizomycotina</taxon>
        <taxon>Sordariomycetes</taxon>
        <taxon>Sordariomycetidae</taxon>
        <taxon>Coniochaetales</taxon>
        <taxon>Coniochaetaceae</taxon>
        <taxon>Coniochaeta</taxon>
    </lineage>
</organism>
<proteinExistence type="predicted"/>
<gene>
    <name evidence="3" type="ORF">NKR19_g10037</name>
</gene>
<dbReference type="EMBL" id="JANBVN010000285">
    <property type="protein sequence ID" value="KAJ9130112.1"/>
    <property type="molecule type" value="Genomic_DNA"/>
</dbReference>
<accession>A0AA38R621</accession>
<comment type="caution">
    <text evidence="3">The sequence shown here is derived from an EMBL/GenBank/DDBJ whole genome shotgun (WGS) entry which is preliminary data.</text>
</comment>
<protein>
    <submittedName>
        <fullName evidence="3">Oxidoreductase</fullName>
    </submittedName>
</protein>
<dbReference type="Proteomes" id="UP001174691">
    <property type="component" value="Unassembled WGS sequence"/>
</dbReference>
<evidence type="ECO:0000256" key="1">
    <source>
        <dbReference type="SAM" id="MobiDB-lite"/>
    </source>
</evidence>
<evidence type="ECO:0000259" key="2">
    <source>
        <dbReference type="Pfam" id="PF03358"/>
    </source>
</evidence>
<evidence type="ECO:0000313" key="3">
    <source>
        <dbReference type="EMBL" id="KAJ9130112.1"/>
    </source>
</evidence>
<evidence type="ECO:0000313" key="4">
    <source>
        <dbReference type="Proteomes" id="UP001174691"/>
    </source>
</evidence>
<dbReference type="InterPro" id="IPR005025">
    <property type="entry name" value="FMN_Rdtase-like_dom"/>
</dbReference>
<sequence>MHILGLCNGSIHGNSEILLKAALTAAAASDPSITTSWIHVPSVAIPRNPKPLEADNSIIPESDERDQPIHKDTELDDRRAVLGAIKDADALIVATPVYSHQPPATLKALSDYILGPYADNSSSFRSLARNAAGDLEFDGADADAAPVDPRDVKPRVAGFLAVCGSNTPFPEQWTMALPTMHILTYPLHAKVVDQVVLPGNANAGAVLLEPLRTVDRARLLGERVASQVGKAYDEAEYLGEEEKGSCPYCHMLKIQFRGGNRVQCVVCGALGQLQVDGEGDIRPSWERDSDVSCMTLKGKWKHIDDIKVQLDSERPRLHTVAREREHWRNVHIPVVDMPSLRHDARLAAALARSHI</sequence>
<keyword evidence="4" id="KW-1185">Reference proteome</keyword>
<dbReference type="AlphaFoldDB" id="A0AA38R621"/>
<dbReference type="Pfam" id="PF03358">
    <property type="entry name" value="FMN_red"/>
    <property type="match status" value="1"/>
</dbReference>
<name>A0AA38R621_9PEZI</name>
<reference evidence="3" key="1">
    <citation type="submission" date="2022-07" db="EMBL/GenBank/DDBJ databases">
        <title>Fungi with potential for degradation of polypropylene.</title>
        <authorList>
            <person name="Gostincar C."/>
        </authorList>
    </citation>
    <scope>NUCLEOTIDE SEQUENCE</scope>
    <source>
        <strain evidence="3">EXF-13287</strain>
    </source>
</reference>
<dbReference type="Gene3D" id="3.40.50.360">
    <property type="match status" value="1"/>
</dbReference>
<dbReference type="SUPFAM" id="SSF52218">
    <property type="entry name" value="Flavoproteins"/>
    <property type="match status" value="1"/>
</dbReference>
<feature type="region of interest" description="Disordered" evidence="1">
    <location>
        <begin position="49"/>
        <end position="69"/>
    </location>
</feature>